<dbReference type="NCBIfam" id="TIGR02727">
    <property type="entry name" value="MTHFS_bact"/>
    <property type="match status" value="1"/>
</dbReference>
<comment type="cofactor">
    <cofactor evidence="5">
        <name>Mg(2+)</name>
        <dbReference type="ChEBI" id="CHEBI:18420"/>
    </cofactor>
</comment>
<protein>
    <recommendedName>
        <fullName evidence="5">5-formyltetrahydrofolate cyclo-ligase</fullName>
        <ecNumber evidence="5">6.3.3.2</ecNumber>
    </recommendedName>
</protein>
<comment type="similarity">
    <text evidence="1 5">Belongs to the 5-formyltetrahydrofolate cyclo-ligase family.</text>
</comment>
<keyword evidence="6" id="KW-0436">Ligase</keyword>
<dbReference type="GO" id="GO:0009396">
    <property type="term" value="P:folic acid-containing compound biosynthetic process"/>
    <property type="evidence" value="ECO:0007669"/>
    <property type="project" value="TreeGrafter"/>
</dbReference>
<dbReference type="SUPFAM" id="SSF100950">
    <property type="entry name" value="NagB/RpiA/CoA transferase-like"/>
    <property type="match status" value="1"/>
</dbReference>
<dbReference type="EC" id="6.3.3.2" evidence="5"/>
<dbReference type="PIRSF" id="PIRSF006806">
    <property type="entry name" value="FTHF_cligase"/>
    <property type="match status" value="1"/>
</dbReference>
<keyword evidence="2 4" id="KW-0547">Nucleotide-binding</keyword>
<feature type="binding site" evidence="4">
    <location>
        <begin position="134"/>
        <end position="142"/>
    </location>
    <ligand>
        <name>ATP</name>
        <dbReference type="ChEBI" id="CHEBI:30616"/>
    </ligand>
</feature>
<evidence type="ECO:0000256" key="5">
    <source>
        <dbReference type="RuleBase" id="RU361279"/>
    </source>
</evidence>
<keyword evidence="5" id="KW-0460">Magnesium</keyword>
<dbReference type="InterPro" id="IPR024185">
    <property type="entry name" value="FTHF_cligase-like_sf"/>
</dbReference>
<accession>A0A8I1ADV2</accession>
<organism evidence="6 7">
    <name type="scientific">Thermoactinomyces intermedius</name>
    <dbReference type="NCBI Taxonomy" id="2024"/>
    <lineage>
        <taxon>Bacteria</taxon>
        <taxon>Bacillati</taxon>
        <taxon>Bacillota</taxon>
        <taxon>Bacilli</taxon>
        <taxon>Bacillales</taxon>
        <taxon>Thermoactinomycetaceae</taxon>
        <taxon>Thermoactinomyces</taxon>
    </lineage>
</organism>
<feature type="binding site" evidence="4">
    <location>
        <position position="50"/>
    </location>
    <ligand>
        <name>substrate</name>
    </ligand>
</feature>
<dbReference type="PANTHER" id="PTHR23407:SF1">
    <property type="entry name" value="5-FORMYLTETRAHYDROFOLATE CYCLO-LIGASE"/>
    <property type="match status" value="1"/>
</dbReference>
<dbReference type="RefSeq" id="WP_181732735.1">
    <property type="nucleotide sequence ID" value="NZ_JACEIR010000011.1"/>
</dbReference>
<name>A0A8I1ADV2_THEIN</name>
<dbReference type="InterPro" id="IPR037171">
    <property type="entry name" value="NagB/RpiA_transferase-like"/>
</dbReference>
<evidence type="ECO:0000256" key="2">
    <source>
        <dbReference type="ARBA" id="ARBA00022741"/>
    </source>
</evidence>
<feature type="binding site" evidence="4">
    <location>
        <position position="55"/>
    </location>
    <ligand>
        <name>substrate</name>
    </ligand>
</feature>
<dbReference type="Pfam" id="PF01812">
    <property type="entry name" value="5-FTHF_cyc-lig"/>
    <property type="match status" value="1"/>
</dbReference>
<dbReference type="GO" id="GO:0030272">
    <property type="term" value="F:5-formyltetrahydrofolate cyclo-ligase activity"/>
    <property type="evidence" value="ECO:0007669"/>
    <property type="project" value="UniProtKB-EC"/>
</dbReference>
<dbReference type="Gene3D" id="3.40.50.10420">
    <property type="entry name" value="NagB/RpiA/CoA transferase-like"/>
    <property type="match status" value="1"/>
</dbReference>
<dbReference type="InterPro" id="IPR002698">
    <property type="entry name" value="FTHF_cligase"/>
</dbReference>
<evidence type="ECO:0000313" key="7">
    <source>
        <dbReference type="Proteomes" id="UP000633619"/>
    </source>
</evidence>
<dbReference type="Proteomes" id="UP000633619">
    <property type="component" value="Unassembled WGS sequence"/>
</dbReference>
<feature type="binding site" evidence="4">
    <location>
        <begin position="4"/>
        <end position="8"/>
    </location>
    <ligand>
        <name>ATP</name>
        <dbReference type="ChEBI" id="CHEBI:30616"/>
    </ligand>
</feature>
<comment type="caution">
    <text evidence="6">The sequence shown here is derived from an EMBL/GenBank/DDBJ whole genome shotgun (WGS) entry which is preliminary data.</text>
</comment>
<dbReference type="GO" id="GO:0046872">
    <property type="term" value="F:metal ion binding"/>
    <property type="evidence" value="ECO:0007669"/>
    <property type="project" value="UniProtKB-KW"/>
</dbReference>
<gene>
    <name evidence="6" type="ORF">I8U20_12005</name>
</gene>
<keyword evidence="7" id="KW-1185">Reference proteome</keyword>
<evidence type="ECO:0000256" key="3">
    <source>
        <dbReference type="ARBA" id="ARBA00022840"/>
    </source>
</evidence>
<dbReference type="EMBL" id="JAECVW010000009">
    <property type="protein sequence ID" value="MBH8596051.1"/>
    <property type="molecule type" value="Genomic_DNA"/>
</dbReference>
<sequence length="194" mass="22091">MKNKKELRRHLLEVRSRLSSAYKKECSDIICRKVTGHPAYKQAKTVMFYMPVRGEADVLPALKEALSSGKRVILPKTEKEKKSIRCFRIRGLKDLTEGAYGILEPDASFCQEVDVQEVELVIVPGVGFDVSGFRLGYGGGYYDRFLSRHPGAVRMGVAYDEQIVKDVKPEPHDCRMDWVVSPQQMLELTRLKIK</sequence>
<keyword evidence="3 4" id="KW-0067">ATP-binding</keyword>
<evidence type="ECO:0000313" key="6">
    <source>
        <dbReference type="EMBL" id="MBH8596051.1"/>
    </source>
</evidence>
<dbReference type="GO" id="GO:0005524">
    <property type="term" value="F:ATP binding"/>
    <property type="evidence" value="ECO:0007669"/>
    <property type="project" value="UniProtKB-KW"/>
</dbReference>
<proteinExistence type="inferred from homology"/>
<evidence type="ECO:0000256" key="1">
    <source>
        <dbReference type="ARBA" id="ARBA00010638"/>
    </source>
</evidence>
<comment type="catalytic activity">
    <reaction evidence="5">
        <text>(6S)-5-formyl-5,6,7,8-tetrahydrofolate + ATP = (6R)-5,10-methenyltetrahydrofolate + ADP + phosphate</text>
        <dbReference type="Rhea" id="RHEA:10488"/>
        <dbReference type="ChEBI" id="CHEBI:30616"/>
        <dbReference type="ChEBI" id="CHEBI:43474"/>
        <dbReference type="ChEBI" id="CHEBI:57455"/>
        <dbReference type="ChEBI" id="CHEBI:57457"/>
        <dbReference type="ChEBI" id="CHEBI:456216"/>
        <dbReference type="EC" id="6.3.3.2"/>
    </reaction>
</comment>
<dbReference type="GO" id="GO:0035999">
    <property type="term" value="P:tetrahydrofolate interconversion"/>
    <property type="evidence" value="ECO:0007669"/>
    <property type="project" value="TreeGrafter"/>
</dbReference>
<reference evidence="6 7" key="1">
    <citation type="submission" date="2020-12" db="EMBL/GenBank/DDBJ databases">
        <title>WGS of Thermoactinomyces spp.</title>
        <authorList>
            <person name="Cheng K."/>
        </authorList>
    </citation>
    <scope>NUCLEOTIDE SEQUENCE [LARGE SCALE GENOMIC DNA]</scope>
    <source>
        <strain evidence="7">CICC 10671\DSM 43846</strain>
    </source>
</reference>
<evidence type="ECO:0000256" key="4">
    <source>
        <dbReference type="PIRSR" id="PIRSR006806-1"/>
    </source>
</evidence>
<dbReference type="PANTHER" id="PTHR23407">
    <property type="entry name" value="ATPASE INHIBITOR/5-FORMYLTETRAHYDROFOLATE CYCLO-LIGASE"/>
    <property type="match status" value="1"/>
</dbReference>
<keyword evidence="5" id="KW-0479">Metal-binding</keyword>
<dbReference type="AlphaFoldDB" id="A0A8I1ADV2"/>